<reference evidence="1 2" key="1">
    <citation type="submission" date="2019-08" db="EMBL/GenBank/DDBJ databases">
        <title>Whole genome of Aphis craccivora.</title>
        <authorList>
            <person name="Voronova N.V."/>
            <person name="Shulinski R.S."/>
            <person name="Bandarenka Y.V."/>
            <person name="Zhorov D.G."/>
            <person name="Warner D."/>
        </authorList>
    </citation>
    <scope>NUCLEOTIDE SEQUENCE [LARGE SCALE GENOMIC DNA]</scope>
    <source>
        <strain evidence="1">180601</strain>
        <tissue evidence="1">Whole Body</tissue>
    </source>
</reference>
<protein>
    <submittedName>
        <fullName evidence="1">Myb-like protein D</fullName>
    </submittedName>
</protein>
<evidence type="ECO:0000313" key="2">
    <source>
        <dbReference type="Proteomes" id="UP000478052"/>
    </source>
</evidence>
<dbReference type="OrthoDB" id="445826at2759"/>
<evidence type="ECO:0000313" key="1">
    <source>
        <dbReference type="EMBL" id="KAF0759609.1"/>
    </source>
</evidence>
<accession>A0A6G0YQ83</accession>
<dbReference type="Proteomes" id="UP000478052">
    <property type="component" value="Unassembled WGS sequence"/>
</dbReference>
<gene>
    <name evidence="1" type="ORF">FWK35_00024005</name>
</gene>
<dbReference type="EMBL" id="VUJU01002939">
    <property type="protein sequence ID" value="KAF0759609.1"/>
    <property type="molecule type" value="Genomic_DNA"/>
</dbReference>
<comment type="caution">
    <text evidence="1">The sequence shown here is derived from an EMBL/GenBank/DDBJ whole genome shotgun (WGS) entry which is preliminary data.</text>
</comment>
<name>A0A6G0YQ83_APHCR</name>
<dbReference type="AlphaFoldDB" id="A0A6G0YQ83"/>
<organism evidence="1 2">
    <name type="scientific">Aphis craccivora</name>
    <name type="common">Cowpea aphid</name>
    <dbReference type="NCBI Taxonomy" id="307492"/>
    <lineage>
        <taxon>Eukaryota</taxon>
        <taxon>Metazoa</taxon>
        <taxon>Ecdysozoa</taxon>
        <taxon>Arthropoda</taxon>
        <taxon>Hexapoda</taxon>
        <taxon>Insecta</taxon>
        <taxon>Pterygota</taxon>
        <taxon>Neoptera</taxon>
        <taxon>Paraneoptera</taxon>
        <taxon>Hemiptera</taxon>
        <taxon>Sternorrhyncha</taxon>
        <taxon>Aphidomorpha</taxon>
        <taxon>Aphidoidea</taxon>
        <taxon>Aphididae</taxon>
        <taxon>Aphidini</taxon>
        <taxon>Aphis</taxon>
        <taxon>Aphis</taxon>
    </lineage>
</organism>
<keyword evidence="2" id="KW-1185">Reference proteome</keyword>
<proteinExistence type="predicted"/>
<sequence>MDLSIRKLNSKSNRLKNWMTSGLLCSVRKKQELSLKTKKHPNNIRLIQYFKKYRNKLNYVIKMAKINYFNDQFQSVSGDPKNTWKLIKNLTNKPNTNNDIIKRLNYNGNIIDAQKEPLTASNHLNKFFSTIGQNLAKNINKCFDEVSDESTPVINFNNLFLTMWPVVLIKLMSKF</sequence>